<protein>
    <recommendedName>
        <fullName evidence="8">Sulfatase N-terminal domain-containing protein</fullName>
    </recommendedName>
</protein>
<dbReference type="PANTHER" id="PTHR45953">
    <property type="entry name" value="IDURONATE 2-SULFATASE"/>
    <property type="match status" value="1"/>
</dbReference>
<organism evidence="9 10">
    <name type="scientific">Triparma laevis f. longispina</name>
    <dbReference type="NCBI Taxonomy" id="1714387"/>
    <lineage>
        <taxon>Eukaryota</taxon>
        <taxon>Sar</taxon>
        <taxon>Stramenopiles</taxon>
        <taxon>Ochrophyta</taxon>
        <taxon>Bolidophyceae</taxon>
        <taxon>Parmales</taxon>
        <taxon>Triparmaceae</taxon>
        <taxon>Triparma</taxon>
    </lineage>
</organism>
<dbReference type="OrthoDB" id="96314at2759"/>
<dbReference type="CDD" id="cd16030">
    <property type="entry name" value="iduronate-2-sulfatase"/>
    <property type="match status" value="1"/>
</dbReference>
<evidence type="ECO:0000256" key="1">
    <source>
        <dbReference type="ARBA" id="ARBA00001913"/>
    </source>
</evidence>
<feature type="signal peptide" evidence="7">
    <location>
        <begin position="1"/>
        <end position="18"/>
    </location>
</feature>
<accession>A0A9W7A094</accession>
<keyword evidence="6" id="KW-0106">Calcium</keyword>
<comment type="similarity">
    <text evidence="2">Belongs to the sulfatase family.</text>
</comment>
<dbReference type="InterPro" id="IPR035874">
    <property type="entry name" value="IDS"/>
</dbReference>
<keyword evidence="4 7" id="KW-0732">Signal</keyword>
<dbReference type="Proteomes" id="UP001165122">
    <property type="component" value="Unassembled WGS sequence"/>
</dbReference>
<keyword evidence="3" id="KW-0479">Metal-binding</keyword>
<comment type="caution">
    <text evidence="9">The sequence shown here is derived from an EMBL/GenBank/DDBJ whole genome shotgun (WGS) entry which is preliminary data.</text>
</comment>
<evidence type="ECO:0000256" key="3">
    <source>
        <dbReference type="ARBA" id="ARBA00022723"/>
    </source>
</evidence>
<comment type="cofactor">
    <cofactor evidence="1">
        <name>Ca(2+)</name>
        <dbReference type="ChEBI" id="CHEBI:29108"/>
    </cofactor>
</comment>
<proteinExistence type="inferred from homology"/>
<evidence type="ECO:0000313" key="9">
    <source>
        <dbReference type="EMBL" id="GMH60465.1"/>
    </source>
</evidence>
<reference evidence="10" key="1">
    <citation type="journal article" date="2023" name="Commun. Biol.">
        <title>Genome analysis of Parmales, the sister group of diatoms, reveals the evolutionary specialization of diatoms from phago-mixotrophs to photoautotrophs.</title>
        <authorList>
            <person name="Ban H."/>
            <person name="Sato S."/>
            <person name="Yoshikawa S."/>
            <person name="Yamada K."/>
            <person name="Nakamura Y."/>
            <person name="Ichinomiya M."/>
            <person name="Sato N."/>
            <person name="Blanc-Mathieu R."/>
            <person name="Endo H."/>
            <person name="Kuwata A."/>
            <person name="Ogata H."/>
        </authorList>
    </citation>
    <scope>NUCLEOTIDE SEQUENCE [LARGE SCALE GENOMIC DNA]</scope>
    <source>
        <strain evidence="10">NIES 3700</strain>
    </source>
</reference>
<dbReference type="AlphaFoldDB" id="A0A9W7A094"/>
<evidence type="ECO:0000256" key="2">
    <source>
        <dbReference type="ARBA" id="ARBA00008779"/>
    </source>
</evidence>
<evidence type="ECO:0000256" key="6">
    <source>
        <dbReference type="ARBA" id="ARBA00022837"/>
    </source>
</evidence>
<dbReference type="PANTHER" id="PTHR45953:SF1">
    <property type="entry name" value="IDURONATE 2-SULFATASE"/>
    <property type="match status" value="1"/>
</dbReference>
<keyword evidence="5" id="KW-0378">Hydrolase</keyword>
<evidence type="ECO:0000259" key="8">
    <source>
        <dbReference type="Pfam" id="PF00884"/>
    </source>
</evidence>
<dbReference type="GO" id="GO:0005737">
    <property type="term" value="C:cytoplasm"/>
    <property type="evidence" value="ECO:0007669"/>
    <property type="project" value="TreeGrafter"/>
</dbReference>
<dbReference type="InterPro" id="IPR000917">
    <property type="entry name" value="Sulfatase_N"/>
</dbReference>
<gene>
    <name evidence="9" type="ORF">TrLO_g7852</name>
</gene>
<evidence type="ECO:0000256" key="5">
    <source>
        <dbReference type="ARBA" id="ARBA00022801"/>
    </source>
</evidence>
<evidence type="ECO:0000256" key="4">
    <source>
        <dbReference type="ARBA" id="ARBA00022729"/>
    </source>
</evidence>
<evidence type="ECO:0000313" key="10">
    <source>
        <dbReference type="Proteomes" id="UP001165122"/>
    </source>
</evidence>
<dbReference type="InterPro" id="IPR017850">
    <property type="entry name" value="Alkaline_phosphatase_core_sf"/>
</dbReference>
<sequence length="519" mass="58795">MISYTLPLLIFLANSALAKNIVHIQIDDLRTEFGAYNPNHVIHTPNIDKLSSEGVTFDRAYAQQALCNPSRASYMTGRYPDTTKIWNLIDNWRYMGNKYSQLWTSLPGMFLAAGYKSLGSGKTYHDTVQNGAMNALFEYDSFRSWSPESLPYRNPGWTQGIDFLGCPETRWGGNVTVAWCERKTGDMSDVLTIDHAIDLLSEAVNDDGSVDTPFYLAVGLHKPHMPWIAKPEHFDMYPLDDMKVAKQKTLNGTNIPEIAFRDCDSPSPYEPLEDSDAKIARRAYYAAVTGMDEELGRFLQALEDSGAAENTAVILHSDHGWQLGERGMWAKNTNWEAAVRVPLIMKVPWLEGTAGTRSDELAELVDILPTVAELAGIDVPHTNLGDRMNPIEGKSLVKSLTGERVKSAAFSQYPRKPKDMDEPWKSNGIGHDEAETFLYMGYSVRVEEWRYTEWYPWSQEKLVAIFDDAPYARELYDWRGVESEYMDYDEVENLNVAELSENQETTEGLHALLMEQFQK</sequence>
<dbReference type="Pfam" id="PF00884">
    <property type="entry name" value="Sulfatase"/>
    <property type="match status" value="1"/>
</dbReference>
<keyword evidence="10" id="KW-1185">Reference proteome</keyword>
<dbReference type="GO" id="GO:0046872">
    <property type="term" value="F:metal ion binding"/>
    <property type="evidence" value="ECO:0007669"/>
    <property type="project" value="UniProtKB-KW"/>
</dbReference>
<feature type="domain" description="Sulfatase N-terminal" evidence="8">
    <location>
        <begin position="19"/>
        <end position="377"/>
    </location>
</feature>
<dbReference type="GO" id="GO:0004423">
    <property type="term" value="F:iduronate-2-sulfatase activity"/>
    <property type="evidence" value="ECO:0007669"/>
    <property type="project" value="InterPro"/>
</dbReference>
<name>A0A9W7A094_9STRA</name>
<feature type="chain" id="PRO_5040912622" description="Sulfatase N-terminal domain-containing protein" evidence="7">
    <location>
        <begin position="19"/>
        <end position="519"/>
    </location>
</feature>
<dbReference type="SUPFAM" id="SSF53649">
    <property type="entry name" value="Alkaline phosphatase-like"/>
    <property type="match status" value="1"/>
</dbReference>
<dbReference type="EMBL" id="BRXW01000500">
    <property type="protein sequence ID" value="GMH60465.1"/>
    <property type="molecule type" value="Genomic_DNA"/>
</dbReference>
<evidence type="ECO:0000256" key="7">
    <source>
        <dbReference type="SAM" id="SignalP"/>
    </source>
</evidence>
<dbReference type="Gene3D" id="3.40.720.10">
    <property type="entry name" value="Alkaline Phosphatase, subunit A"/>
    <property type="match status" value="1"/>
</dbReference>